<name>A0AAW2VRU5_9LAMI</name>
<gene>
    <name evidence="4" type="ORF">Slati_2545600</name>
</gene>
<feature type="region of interest" description="Disordered" evidence="1">
    <location>
        <begin position="1"/>
        <end position="31"/>
    </location>
</feature>
<dbReference type="InterPro" id="IPR029058">
    <property type="entry name" value="AB_hydrolase_fold"/>
</dbReference>
<protein>
    <submittedName>
        <fullName evidence="4">Methylesterase 12, chloroplastic</fullName>
    </submittedName>
</protein>
<dbReference type="GO" id="GO:0080032">
    <property type="term" value="F:methyl jasmonate esterase activity"/>
    <property type="evidence" value="ECO:0007669"/>
    <property type="project" value="TreeGrafter"/>
</dbReference>
<evidence type="ECO:0000256" key="1">
    <source>
        <dbReference type="SAM" id="MobiDB-lite"/>
    </source>
</evidence>
<dbReference type="EMBL" id="JACGWN010000009">
    <property type="protein sequence ID" value="KAL0432113.1"/>
    <property type="molecule type" value="Genomic_DNA"/>
</dbReference>
<reference evidence="4" key="1">
    <citation type="submission" date="2020-06" db="EMBL/GenBank/DDBJ databases">
        <authorList>
            <person name="Li T."/>
            <person name="Hu X."/>
            <person name="Zhang T."/>
            <person name="Song X."/>
            <person name="Zhang H."/>
            <person name="Dai N."/>
            <person name="Sheng W."/>
            <person name="Hou X."/>
            <person name="Wei L."/>
        </authorList>
    </citation>
    <scope>NUCLEOTIDE SEQUENCE</scope>
    <source>
        <strain evidence="4">KEN1</strain>
        <tissue evidence="4">Leaf</tissue>
    </source>
</reference>
<feature type="compositionally biased region" description="Low complexity" evidence="1">
    <location>
        <begin position="58"/>
        <end position="67"/>
    </location>
</feature>
<dbReference type="GO" id="GO:0009694">
    <property type="term" value="P:jasmonic acid metabolic process"/>
    <property type="evidence" value="ECO:0007669"/>
    <property type="project" value="TreeGrafter"/>
</dbReference>
<dbReference type="Gene3D" id="3.40.50.1820">
    <property type="entry name" value="alpha/beta hydrolase"/>
    <property type="match status" value="1"/>
</dbReference>
<dbReference type="PANTHER" id="PTHR10992:SF785">
    <property type="entry name" value="METHYLESTERASE 14, CHLOROPLASTIC-RELATED"/>
    <property type="match status" value="1"/>
</dbReference>
<evidence type="ECO:0000313" key="4">
    <source>
        <dbReference type="EMBL" id="KAL0432113.1"/>
    </source>
</evidence>
<keyword evidence="2" id="KW-1133">Transmembrane helix</keyword>
<dbReference type="AlphaFoldDB" id="A0AAW2VRU5"/>
<feature type="domain" description="AB hydrolase-1" evidence="3">
    <location>
        <begin position="100"/>
        <end position="212"/>
    </location>
</feature>
<evidence type="ECO:0000259" key="3">
    <source>
        <dbReference type="Pfam" id="PF12697"/>
    </source>
</evidence>
<accession>A0AAW2VRU5</accession>
<comment type="caution">
    <text evidence="4">The sequence shown here is derived from an EMBL/GenBank/DDBJ whole genome shotgun (WGS) entry which is preliminary data.</text>
</comment>
<dbReference type="InterPro" id="IPR045889">
    <property type="entry name" value="MES/HNL"/>
</dbReference>
<feature type="compositionally biased region" description="Polar residues" evidence="1">
    <location>
        <begin position="79"/>
        <end position="88"/>
    </location>
</feature>
<dbReference type="InterPro" id="IPR000073">
    <property type="entry name" value="AB_hydrolase_1"/>
</dbReference>
<proteinExistence type="predicted"/>
<dbReference type="PANTHER" id="PTHR10992">
    <property type="entry name" value="METHYLESTERASE FAMILY MEMBER"/>
    <property type="match status" value="1"/>
</dbReference>
<reference evidence="4" key="2">
    <citation type="journal article" date="2024" name="Plant">
        <title>Genomic evolution and insights into agronomic trait innovations of Sesamum species.</title>
        <authorList>
            <person name="Miao H."/>
            <person name="Wang L."/>
            <person name="Qu L."/>
            <person name="Liu H."/>
            <person name="Sun Y."/>
            <person name="Le M."/>
            <person name="Wang Q."/>
            <person name="Wei S."/>
            <person name="Zheng Y."/>
            <person name="Lin W."/>
            <person name="Duan Y."/>
            <person name="Cao H."/>
            <person name="Xiong S."/>
            <person name="Wang X."/>
            <person name="Wei L."/>
            <person name="Li C."/>
            <person name="Ma Q."/>
            <person name="Ju M."/>
            <person name="Zhao R."/>
            <person name="Li G."/>
            <person name="Mu C."/>
            <person name="Tian Q."/>
            <person name="Mei H."/>
            <person name="Zhang T."/>
            <person name="Gao T."/>
            <person name="Zhang H."/>
        </authorList>
    </citation>
    <scope>NUCLEOTIDE SEQUENCE</scope>
    <source>
        <strain evidence="4">KEN1</strain>
    </source>
</reference>
<keyword evidence="2" id="KW-0472">Membrane</keyword>
<feature type="region of interest" description="Disordered" evidence="1">
    <location>
        <begin position="55"/>
        <end position="88"/>
    </location>
</feature>
<feature type="transmembrane region" description="Helical" evidence="2">
    <location>
        <begin position="267"/>
        <end position="287"/>
    </location>
</feature>
<dbReference type="SUPFAM" id="SSF53474">
    <property type="entry name" value="alpha/beta-Hydrolases"/>
    <property type="match status" value="1"/>
</dbReference>
<dbReference type="GO" id="GO:0080030">
    <property type="term" value="F:methyl indole-3-acetate esterase activity"/>
    <property type="evidence" value="ECO:0007669"/>
    <property type="project" value="TreeGrafter"/>
</dbReference>
<sequence length="290" mass="31825">MGNKFICMTKKDSKNGGIGSKSKRGSRRSSLDEELLHRQALAMAIQQHQLSQRFDNGSMSRRIGSTSSRRRPTNLADPFSNTNNKQLSPESLENIKTKKFVLVHGEGFGAWCWYKNIALLEESGLVPIAVDLTGSGIDLTDINNVATLTEYSKPLIDFLEKLSEDEKVILVGHSSGGACISYALEHFPEKISKAVYVCGTMISDGQRAFDVFAEELGSAQLFSPDSKSLIYGNGKDKPPTGFVFEKQHMHGLYFNQTPAKVGGNGRVLLLCLHFAAAAAAAYLGLMYEMY</sequence>
<keyword evidence="2" id="KW-0812">Transmembrane</keyword>
<evidence type="ECO:0000256" key="2">
    <source>
        <dbReference type="SAM" id="Phobius"/>
    </source>
</evidence>
<dbReference type="Pfam" id="PF12697">
    <property type="entry name" value="Abhydrolase_6"/>
    <property type="match status" value="1"/>
</dbReference>
<organism evidence="4">
    <name type="scientific">Sesamum latifolium</name>
    <dbReference type="NCBI Taxonomy" id="2727402"/>
    <lineage>
        <taxon>Eukaryota</taxon>
        <taxon>Viridiplantae</taxon>
        <taxon>Streptophyta</taxon>
        <taxon>Embryophyta</taxon>
        <taxon>Tracheophyta</taxon>
        <taxon>Spermatophyta</taxon>
        <taxon>Magnoliopsida</taxon>
        <taxon>eudicotyledons</taxon>
        <taxon>Gunneridae</taxon>
        <taxon>Pentapetalae</taxon>
        <taxon>asterids</taxon>
        <taxon>lamiids</taxon>
        <taxon>Lamiales</taxon>
        <taxon>Pedaliaceae</taxon>
        <taxon>Sesamum</taxon>
    </lineage>
</organism>
<dbReference type="GO" id="GO:0080031">
    <property type="term" value="F:methyl salicylate esterase activity"/>
    <property type="evidence" value="ECO:0007669"/>
    <property type="project" value="TreeGrafter"/>
</dbReference>
<dbReference type="GO" id="GO:0009696">
    <property type="term" value="P:salicylic acid metabolic process"/>
    <property type="evidence" value="ECO:0007669"/>
    <property type="project" value="TreeGrafter"/>
</dbReference>